<dbReference type="SUPFAM" id="SSF109854">
    <property type="entry name" value="DinB/YfiT-like putative metalloenzymes"/>
    <property type="match status" value="1"/>
</dbReference>
<dbReference type="EMBL" id="CP045737">
    <property type="protein sequence ID" value="QGG41061.1"/>
    <property type="molecule type" value="Genomic_DNA"/>
</dbReference>
<accession>A0A5Q2MH48</accession>
<protein>
    <submittedName>
        <fullName evidence="1">DUF664 domain-containing protein</fullName>
    </submittedName>
</protein>
<proteinExistence type="predicted"/>
<dbReference type="Gene3D" id="1.20.120.450">
    <property type="entry name" value="dinb family like domain"/>
    <property type="match status" value="1"/>
</dbReference>
<organism evidence="1 2">
    <name type="scientific">Aeromicrobium yanjiei</name>
    <dbReference type="NCBI Taxonomy" id="2662028"/>
    <lineage>
        <taxon>Bacteria</taxon>
        <taxon>Bacillati</taxon>
        <taxon>Actinomycetota</taxon>
        <taxon>Actinomycetes</taxon>
        <taxon>Propionibacteriales</taxon>
        <taxon>Nocardioidaceae</taxon>
        <taxon>Aeromicrobium</taxon>
    </lineage>
</organism>
<reference evidence="1 2" key="1">
    <citation type="submission" date="2019-11" db="EMBL/GenBank/DDBJ databases">
        <authorList>
            <person name="Li J."/>
        </authorList>
    </citation>
    <scope>NUCLEOTIDE SEQUENCE [LARGE SCALE GENOMIC DNA]</scope>
    <source>
        <strain evidence="1 2">MF47</strain>
    </source>
</reference>
<dbReference type="Pfam" id="PF04978">
    <property type="entry name" value="MST"/>
    <property type="match status" value="1"/>
</dbReference>
<gene>
    <name evidence="1" type="ORF">GEV26_06605</name>
</gene>
<dbReference type="InterPro" id="IPR034660">
    <property type="entry name" value="DinB/YfiT-like"/>
</dbReference>
<dbReference type="Proteomes" id="UP000392064">
    <property type="component" value="Chromosome"/>
</dbReference>
<keyword evidence="2" id="KW-1185">Reference proteome</keyword>
<dbReference type="InterPro" id="IPR007061">
    <property type="entry name" value="MST-like"/>
</dbReference>
<name>A0A5Q2MH48_9ACTN</name>
<dbReference type="AlphaFoldDB" id="A0A5Q2MH48"/>
<evidence type="ECO:0000313" key="1">
    <source>
        <dbReference type="EMBL" id="QGG41061.1"/>
    </source>
</evidence>
<dbReference type="KEGG" id="aef:GEV26_06605"/>
<sequence>MSAPQPHEPLTDPAARIVEYLDFFRSEVRRQVSGLSPDVLGTTLVPSGWTIPQLVEHLVHMERRWVVWGFLGEDVPSPRADRDADGHWVTDRSIDVLLDALDEVGRRTAEIVEEHGPYERAREGGMFGPDDELPTLLGILFHVMQEHARHAGHLDIVRELIDAGADEASPVT</sequence>
<dbReference type="RefSeq" id="WP_153652330.1">
    <property type="nucleotide sequence ID" value="NZ_CP045737.1"/>
</dbReference>
<evidence type="ECO:0000313" key="2">
    <source>
        <dbReference type="Proteomes" id="UP000392064"/>
    </source>
</evidence>